<accession>A0AAW5AGI0</accession>
<evidence type="ECO:0000313" key="2">
    <source>
        <dbReference type="Proteomes" id="UP000814172"/>
    </source>
</evidence>
<name>A0AAW5AGI0_9PSED</name>
<reference evidence="1 2" key="1">
    <citation type="submission" date="2019-11" db="EMBL/GenBank/DDBJ databases">
        <title>Epiphytic Pseudomonas syringae from cherry orchards.</title>
        <authorList>
            <person name="Hulin M.T."/>
        </authorList>
    </citation>
    <scope>NUCLEOTIDE SEQUENCE [LARGE SCALE GENOMIC DNA]</scope>
    <source>
        <strain evidence="1 2">PA-6-9F</strain>
    </source>
</reference>
<dbReference type="EMBL" id="WKEW01000102">
    <property type="protein sequence ID" value="MCF5059756.1"/>
    <property type="molecule type" value="Genomic_DNA"/>
</dbReference>
<gene>
    <name evidence="1" type="ORF">GIW75_22745</name>
</gene>
<dbReference type="GeneID" id="55541260"/>
<comment type="caution">
    <text evidence="1">The sequence shown here is derived from an EMBL/GenBank/DDBJ whole genome shotgun (WGS) entry which is preliminary data.</text>
</comment>
<protein>
    <submittedName>
        <fullName evidence="1">Uncharacterized protein</fullName>
    </submittedName>
</protein>
<dbReference type="Proteomes" id="UP000814172">
    <property type="component" value="Unassembled WGS sequence"/>
</dbReference>
<organism evidence="1 2">
    <name type="scientific">Pseudomonas proteolytica</name>
    <dbReference type="NCBI Taxonomy" id="219574"/>
    <lineage>
        <taxon>Bacteria</taxon>
        <taxon>Pseudomonadati</taxon>
        <taxon>Pseudomonadota</taxon>
        <taxon>Gammaproteobacteria</taxon>
        <taxon>Pseudomonadales</taxon>
        <taxon>Pseudomonadaceae</taxon>
        <taxon>Pseudomonas</taxon>
    </lineage>
</organism>
<proteinExistence type="predicted"/>
<dbReference type="RefSeq" id="WP_092236497.1">
    <property type="nucleotide sequence ID" value="NZ_FNTR01000004.1"/>
</dbReference>
<evidence type="ECO:0000313" key="1">
    <source>
        <dbReference type="EMBL" id="MCF5059756.1"/>
    </source>
</evidence>
<sequence>MNCKTYLALPHVIAFTRWLASELESPVLFKHQYVNRKTGVHWSCSSLYNAFEHYRWNHPGNARLDFAPGTSAFSNGKALAALGKDLVAAAGDDARSAAAASDVMRWGGVTAHNVDWLQTNKVGLASMLQTIVAALDAGDERASVLRSDQLRFNAGMTKVYSLLCKDFIIYDSRVAAGLGWLVVKYCHAHGLVKVPRDLCFPWAKAKEDKDALAPKRRNPGGDGFKFTGLRSGHHHAMWNLRASWVLSAVLKHPDAAGSRFQQVAAPNDPLRAMEAALFMIGYDLGQEAEAPYQEYSAEFAEKILAAARGNFVEVSADDLIAQLDDMLAKARVPG</sequence>
<dbReference type="AlphaFoldDB" id="A0AAW5AGI0"/>
<keyword evidence="2" id="KW-1185">Reference proteome</keyword>